<dbReference type="EMBL" id="JAUKTR010000001">
    <property type="protein sequence ID" value="MDO1558121.1"/>
    <property type="molecule type" value="Genomic_DNA"/>
</dbReference>
<evidence type="ECO:0000313" key="3">
    <source>
        <dbReference type="Proteomes" id="UP001169063"/>
    </source>
</evidence>
<dbReference type="InterPro" id="IPR008523">
    <property type="entry name" value="DUF805"/>
</dbReference>
<comment type="caution">
    <text evidence="2">The sequence shown here is derived from an EMBL/GenBank/DDBJ whole genome shotgun (WGS) entry which is preliminary data.</text>
</comment>
<keyword evidence="3" id="KW-1185">Reference proteome</keyword>
<name>A0ABT8SIB0_9CAUL</name>
<proteinExistence type="predicted"/>
<feature type="transmembrane region" description="Helical" evidence="1">
    <location>
        <begin position="20"/>
        <end position="47"/>
    </location>
</feature>
<keyword evidence="1" id="KW-0472">Membrane</keyword>
<evidence type="ECO:0000256" key="1">
    <source>
        <dbReference type="SAM" id="Phobius"/>
    </source>
</evidence>
<gene>
    <name evidence="2" type="ORF">Q0812_01590</name>
</gene>
<feature type="transmembrane region" description="Helical" evidence="1">
    <location>
        <begin position="67"/>
        <end position="91"/>
    </location>
</feature>
<dbReference type="Pfam" id="PF05656">
    <property type="entry name" value="DUF805"/>
    <property type="match status" value="1"/>
</dbReference>
<accession>A0ABT8SIB0</accession>
<organism evidence="2 3">
    <name type="scientific">Peiella sedimenti</name>
    <dbReference type="NCBI Taxonomy" id="3061083"/>
    <lineage>
        <taxon>Bacteria</taxon>
        <taxon>Pseudomonadati</taxon>
        <taxon>Pseudomonadota</taxon>
        <taxon>Alphaproteobacteria</taxon>
        <taxon>Caulobacterales</taxon>
        <taxon>Caulobacteraceae</taxon>
        <taxon>Peiella</taxon>
    </lineage>
</organism>
<feature type="transmembrane region" description="Helical" evidence="1">
    <location>
        <begin position="111"/>
        <end position="134"/>
    </location>
</feature>
<dbReference type="Proteomes" id="UP001169063">
    <property type="component" value="Unassembled WGS sequence"/>
</dbReference>
<sequence>MDFKTLYLSADGRIGQKDFWLGWLILLVAGIVLGMIPVIGMIVSILLIWPNIAVYAKRLHDFGKSAWLVLIPFVVNVIGLFLMGGAIFAAVGGAAMTGTDEAAATAAMAGAGSAGLIGLVLFVVNIGFLLWVGLSKGDPGENRFGPPRTTPLIGS</sequence>
<evidence type="ECO:0000313" key="2">
    <source>
        <dbReference type="EMBL" id="MDO1558121.1"/>
    </source>
</evidence>
<reference evidence="2" key="1">
    <citation type="submission" date="2023-07" db="EMBL/GenBank/DDBJ databases">
        <title>Brevundimonas soil sp. nov., isolated from the soil of chemical plant.</title>
        <authorList>
            <person name="Wu N."/>
        </authorList>
    </citation>
    <scope>NUCLEOTIDE SEQUENCE</scope>
    <source>
        <strain evidence="2">XZ-24</strain>
    </source>
</reference>
<dbReference type="PANTHER" id="PTHR34980">
    <property type="entry name" value="INNER MEMBRANE PROTEIN-RELATED-RELATED"/>
    <property type="match status" value="1"/>
</dbReference>
<dbReference type="RefSeq" id="WP_302108542.1">
    <property type="nucleotide sequence ID" value="NZ_JAUKTR010000001.1"/>
</dbReference>
<protein>
    <submittedName>
        <fullName evidence="2">DUF805 domain-containing protein</fullName>
    </submittedName>
</protein>
<keyword evidence="1" id="KW-0812">Transmembrane</keyword>
<keyword evidence="1" id="KW-1133">Transmembrane helix</keyword>